<feature type="binding site" evidence="7">
    <location>
        <begin position="183"/>
        <end position="184"/>
    </location>
    <ligand>
        <name>substrate</name>
    </ligand>
</feature>
<dbReference type="PATRIC" id="fig|1235279.3.peg.1721"/>
<dbReference type="FunFam" id="3.40.50.1860:FF:000001">
    <property type="entry name" value="Glutamate racemase"/>
    <property type="match status" value="1"/>
</dbReference>
<dbReference type="HAMAP" id="MF_00258">
    <property type="entry name" value="Glu_racemase"/>
    <property type="match status" value="1"/>
</dbReference>
<comment type="pathway">
    <text evidence="7">Cell wall biogenesis; peptidoglycan biosynthesis.</text>
</comment>
<feature type="active site" description="Proton donor/acceptor" evidence="7">
    <location>
        <position position="71"/>
    </location>
</feature>
<dbReference type="InterPro" id="IPR018187">
    <property type="entry name" value="Asp/Glu_racemase_AS_1"/>
</dbReference>
<evidence type="ECO:0000256" key="4">
    <source>
        <dbReference type="ARBA" id="ARBA00022984"/>
    </source>
</evidence>
<dbReference type="eggNOG" id="COG0796">
    <property type="taxonomic scope" value="Bacteria"/>
</dbReference>
<gene>
    <name evidence="7 8" type="primary">murI</name>
    <name evidence="8" type="ORF">C772_01724</name>
</gene>
<keyword evidence="4 7" id="KW-0573">Peptidoglycan synthesis</keyword>
<dbReference type="EMBL" id="AOFT01000007">
    <property type="protein sequence ID" value="EMR06453.1"/>
    <property type="molecule type" value="Genomic_DNA"/>
</dbReference>
<accession>M7ND01</accession>
<dbReference type="GO" id="GO:0008360">
    <property type="term" value="P:regulation of cell shape"/>
    <property type="evidence" value="ECO:0007669"/>
    <property type="project" value="UniProtKB-KW"/>
</dbReference>
<comment type="function">
    <text evidence="7">Provides the (R)-glutamate required for cell wall biosynthesis.</text>
</comment>
<evidence type="ECO:0000313" key="9">
    <source>
        <dbReference type="Proteomes" id="UP000011919"/>
    </source>
</evidence>
<sequence length="264" mass="29423">MKRIAIIDSGSGGLTVANVLFGQLPDERIIYVGDHGNCPYGNKSPEEIKDLVFGVIRYLEQFELKMLIVACNTASALMLDELKERMDVPVIGVIEPGARTAAATTRNRRIGVIATQRTVESHMYRKIIRENRAGLEVHEQACPKLVSYLENEETPEEALREVLEEYLGPLQKEQVDTLVMGCTHYPLAEQQIRRVWGGDVNLVDPARATVAKAAEVLMESGETADAPEGEHLFCTTGDVLDFEEKVKKWTPVSQPVVRYVETRA</sequence>
<dbReference type="PANTHER" id="PTHR21198:SF2">
    <property type="entry name" value="GLUTAMATE RACEMASE"/>
    <property type="match status" value="1"/>
</dbReference>
<dbReference type="PROSITE" id="PS00923">
    <property type="entry name" value="ASP_GLU_RACEMASE_1"/>
    <property type="match status" value="1"/>
</dbReference>
<dbReference type="SUPFAM" id="SSF53681">
    <property type="entry name" value="Aspartate/glutamate racemase"/>
    <property type="match status" value="2"/>
</dbReference>
<dbReference type="NCBIfam" id="TIGR00067">
    <property type="entry name" value="glut_race"/>
    <property type="match status" value="1"/>
</dbReference>
<feature type="binding site" evidence="7">
    <location>
        <begin position="8"/>
        <end position="9"/>
    </location>
    <ligand>
        <name>substrate</name>
    </ligand>
</feature>
<dbReference type="STRING" id="1235279.C772_01724"/>
<dbReference type="OrthoDB" id="9801055at2"/>
<feature type="active site" description="Proton donor/acceptor" evidence="7">
    <location>
        <position position="182"/>
    </location>
</feature>
<dbReference type="Proteomes" id="UP000011919">
    <property type="component" value="Unassembled WGS sequence"/>
</dbReference>
<dbReference type="GO" id="GO:0009252">
    <property type="term" value="P:peptidoglycan biosynthetic process"/>
    <property type="evidence" value="ECO:0007669"/>
    <property type="project" value="UniProtKB-UniRule"/>
</dbReference>
<dbReference type="PANTHER" id="PTHR21198">
    <property type="entry name" value="GLUTAMATE RACEMASE"/>
    <property type="match status" value="1"/>
</dbReference>
<keyword evidence="9" id="KW-1185">Reference proteome</keyword>
<comment type="similarity">
    <text evidence="7">Belongs to the aspartate/glutamate racemases family.</text>
</comment>
<feature type="binding site" evidence="7">
    <location>
        <begin position="40"/>
        <end position="41"/>
    </location>
    <ligand>
        <name>substrate</name>
    </ligand>
</feature>
<protein>
    <recommendedName>
        <fullName evidence="2 7">Glutamate racemase</fullName>
        <ecNumber evidence="2 7">5.1.1.3</ecNumber>
    </recommendedName>
</protein>
<evidence type="ECO:0000313" key="8">
    <source>
        <dbReference type="EMBL" id="EMR06453.1"/>
    </source>
</evidence>
<keyword evidence="6 7" id="KW-0961">Cell wall biogenesis/degradation</keyword>
<evidence type="ECO:0000256" key="1">
    <source>
        <dbReference type="ARBA" id="ARBA00001602"/>
    </source>
</evidence>
<dbReference type="RefSeq" id="WP_008299110.1">
    <property type="nucleotide sequence ID" value="NZ_AOFT01000007.1"/>
</dbReference>
<dbReference type="GO" id="GO:0008881">
    <property type="term" value="F:glutamate racemase activity"/>
    <property type="evidence" value="ECO:0007669"/>
    <property type="project" value="UniProtKB-UniRule"/>
</dbReference>
<dbReference type="GO" id="GO:0071555">
    <property type="term" value="P:cell wall organization"/>
    <property type="evidence" value="ECO:0007669"/>
    <property type="project" value="UniProtKB-KW"/>
</dbReference>
<keyword evidence="3 7" id="KW-0133">Cell shape</keyword>
<dbReference type="Gene3D" id="3.40.50.1860">
    <property type="match status" value="2"/>
</dbReference>
<dbReference type="UniPathway" id="UPA00219"/>
<dbReference type="AlphaFoldDB" id="M7ND01"/>
<evidence type="ECO:0000256" key="7">
    <source>
        <dbReference type="HAMAP-Rule" id="MF_00258"/>
    </source>
</evidence>
<dbReference type="InterPro" id="IPR004391">
    <property type="entry name" value="Glu_race"/>
</dbReference>
<comment type="caution">
    <text evidence="8">The sequence shown here is derived from an EMBL/GenBank/DDBJ whole genome shotgun (WGS) entry which is preliminary data.</text>
</comment>
<keyword evidence="5 7" id="KW-0413">Isomerase</keyword>
<dbReference type="EC" id="5.1.1.3" evidence="2 7"/>
<evidence type="ECO:0000256" key="5">
    <source>
        <dbReference type="ARBA" id="ARBA00023235"/>
    </source>
</evidence>
<evidence type="ECO:0000256" key="2">
    <source>
        <dbReference type="ARBA" id="ARBA00013090"/>
    </source>
</evidence>
<evidence type="ECO:0000256" key="3">
    <source>
        <dbReference type="ARBA" id="ARBA00022960"/>
    </source>
</evidence>
<dbReference type="InterPro" id="IPR015942">
    <property type="entry name" value="Asp/Glu/hydantoin_racemase"/>
</dbReference>
<proteinExistence type="inferred from homology"/>
<comment type="catalytic activity">
    <reaction evidence="1 7">
        <text>L-glutamate = D-glutamate</text>
        <dbReference type="Rhea" id="RHEA:12813"/>
        <dbReference type="ChEBI" id="CHEBI:29985"/>
        <dbReference type="ChEBI" id="CHEBI:29986"/>
        <dbReference type="EC" id="5.1.1.3"/>
    </reaction>
</comment>
<dbReference type="InterPro" id="IPR001920">
    <property type="entry name" value="Asp/Glu_race"/>
</dbReference>
<dbReference type="Pfam" id="PF01177">
    <property type="entry name" value="Asp_Glu_race"/>
    <property type="match status" value="1"/>
</dbReference>
<evidence type="ECO:0000256" key="6">
    <source>
        <dbReference type="ARBA" id="ARBA00023316"/>
    </source>
</evidence>
<reference evidence="8 9" key="1">
    <citation type="journal article" date="2013" name="Genome Announc.">
        <title>Draft Genome Sequence of Bhargavaea cecembensis Strain DSE10T, Isolated from a Deep-Sea Sediment Sample Collected at a Depth of 5,904 m from the Chagos-Laccadive Ridge System in the Indian Ocean.</title>
        <authorList>
            <person name="Shivaji S."/>
            <person name="Ara S."/>
            <person name="Begum Z."/>
            <person name="Ruth M."/>
            <person name="Singh A."/>
            <person name="Kumar Pinnaka A."/>
        </authorList>
    </citation>
    <scope>NUCLEOTIDE SEQUENCE [LARGE SCALE GENOMIC DNA]</scope>
    <source>
        <strain evidence="8 9">DSE10</strain>
    </source>
</reference>
<organism evidence="8 9">
    <name type="scientific">Bhargavaea cecembensis DSE10</name>
    <dbReference type="NCBI Taxonomy" id="1235279"/>
    <lineage>
        <taxon>Bacteria</taxon>
        <taxon>Bacillati</taxon>
        <taxon>Bacillota</taxon>
        <taxon>Bacilli</taxon>
        <taxon>Bacillales</taxon>
        <taxon>Caryophanaceae</taxon>
        <taxon>Bhargavaea</taxon>
    </lineage>
</organism>
<feature type="binding site" evidence="7">
    <location>
        <begin position="72"/>
        <end position="73"/>
    </location>
    <ligand>
        <name>substrate</name>
    </ligand>
</feature>
<name>M7ND01_9BACL</name>